<dbReference type="SMART" id="SM00267">
    <property type="entry name" value="GGDEF"/>
    <property type="match status" value="1"/>
</dbReference>
<organism evidence="5 6">
    <name type="scientific">Xylophilus rhododendri</name>
    <dbReference type="NCBI Taxonomy" id="2697032"/>
    <lineage>
        <taxon>Bacteria</taxon>
        <taxon>Pseudomonadati</taxon>
        <taxon>Pseudomonadota</taxon>
        <taxon>Betaproteobacteria</taxon>
        <taxon>Burkholderiales</taxon>
        <taxon>Xylophilus</taxon>
    </lineage>
</organism>
<dbReference type="GO" id="GO:0005886">
    <property type="term" value="C:plasma membrane"/>
    <property type="evidence" value="ECO:0007669"/>
    <property type="project" value="TreeGrafter"/>
</dbReference>
<protein>
    <recommendedName>
        <fullName evidence="1">diguanylate cyclase</fullName>
        <ecNumber evidence="1">2.7.7.65</ecNumber>
    </recommendedName>
</protein>
<name>A0A857J1G3_9BURK</name>
<dbReference type="EC" id="2.7.7.65" evidence="1"/>
<evidence type="ECO:0000256" key="1">
    <source>
        <dbReference type="ARBA" id="ARBA00012528"/>
    </source>
</evidence>
<dbReference type="NCBIfam" id="TIGR00254">
    <property type="entry name" value="GGDEF"/>
    <property type="match status" value="1"/>
</dbReference>
<dbReference type="InterPro" id="IPR043128">
    <property type="entry name" value="Rev_trsase/Diguanyl_cyclase"/>
</dbReference>
<accession>A0A857J1G3</accession>
<dbReference type="RefSeq" id="WP_160551272.1">
    <property type="nucleotide sequence ID" value="NZ_CP047650.1"/>
</dbReference>
<dbReference type="GO" id="GO:1902201">
    <property type="term" value="P:negative regulation of bacterial-type flagellum-dependent cell motility"/>
    <property type="evidence" value="ECO:0007669"/>
    <property type="project" value="TreeGrafter"/>
</dbReference>
<keyword evidence="3" id="KW-0812">Transmembrane</keyword>
<dbReference type="PANTHER" id="PTHR45138:SF9">
    <property type="entry name" value="DIGUANYLATE CYCLASE DGCM-RELATED"/>
    <property type="match status" value="1"/>
</dbReference>
<dbReference type="InterPro" id="IPR050469">
    <property type="entry name" value="Diguanylate_Cyclase"/>
</dbReference>
<keyword evidence="3" id="KW-0472">Membrane</keyword>
<evidence type="ECO:0000313" key="6">
    <source>
        <dbReference type="Proteomes" id="UP000464787"/>
    </source>
</evidence>
<dbReference type="InterPro" id="IPR029787">
    <property type="entry name" value="Nucleotide_cyclase"/>
</dbReference>
<dbReference type="InterPro" id="IPR000160">
    <property type="entry name" value="GGDEF_dom"/>
</dbReference>
<gene>
    <name evidence="5" type="ORF">GT347_06970</name>
</gene>
<dbReference type="FunFam" id="3.30.70.270:FF:000001">
    <property type="entry name" value="Diguanylate cyclase domain protein"/>
    <property type="match status" value="1"/>
</dbReference>
<proteinExistence type="predicted"/>
<dbReference type="GO" id="GO:0052621">
    <property type="term" value="F:diguanylate cyclase activity"/>
    <property type="evidence" value="ECO:0007669"/>
    <property type="project" value="UniProtKB-EC"/>
</dbReference>
<dbReference type="GO" id="GO:0043709">
    <property type="term" value="P:cell adhesion involved in single-species biofilm formation"/>
    <property type="evidence" value="ECO:0007669"/>
    <property type="project" value="TreeGrafter"/>
</dbReference>
<feature type="transmembrane region" description="Helical" evidence="3">
    <location>
        <begin position="155"/>
        <end position="172"/>
    </location>
</feature>
<dbReference type="Proteomes" id="UP000464787">
    <property type="component" value="Chromosome"/>
</dbReference>
<dbReference type="KEGG" id="xyk:GT347_06970"/>
<dbReference type="Pfam" id="PF00990">
    <property type="entry name" value="GGDEF"/>
    <property type="match status" value="1"/>
</dbReference>
<dbReference type="PANTHER" id="PTHR45138">
    <property type="entry name" value="REGULATORY COMPONENTS OF SENSORY TRANSDUCTION SYSTEM"/>
    <property type="match status" value="1"/>
</dbReference>
<evidence type="ECO:0000259" key="4">
    <source>
        <dbReference type="PROSITE" id="PS50887"/>
    </source>
</evidence>
<feature type="domain" description="GGDEF" evidence="4">
    <location>
        <begin position="224"/>
        <end position="351"/>
    </location>
</feature>
<feature type="transmembrane region" description="Helical" evidence="3">
    <location>
        <begin position="54"/>
        <end position="72"/>
    </location>
</feature>
<sequence>MKRWIAAPGAYENAYRNHTLRRLQLTAIEMGVTATMGSALALVVRLLMPTPEYVWLRVALLPLTALFAFLIVRAPTVRTYGLACMATIGTVAFNSYLGALGTDQPLMYFVPAAVLVVLATSFFWITMAQWIGGSLVCYAFFLPFVFNHTAGRTDTLFALLFATMAVVTGFVSHSRIQDNTRRAFDQERRLAELSVTDTLTGARSRAEFLQQAENAANVARSTGAPLTLLYLDIDHFKRLNDGHGHAAGDAVLRGMSDVLQQALRGSDLFGRLGGEEFCVLLPDQDETQAHALANRLRHLLASVPRPDGRLTVSAGVAALREGEAITQTLNRADLAMLQAKQAGRDTVRIAA</sequence>
<dbReference type="Gene3D" id="3.30.70.270">
    <property type="match status" value="1"/>
</dbReference>
<evidence type="ECO:0000313" key="5">
    <source>
        <dbReference type="EMBL" id="QHI97754.1"/>
    </source>
</evidence>
<keyword evidence="6" id="KW-1185">Reference proteome</keyword>
<evidence type="ECO:0000256" key="2">
    <source>
        <dbReference type="ARBA" id="ARBA00034247"/>
    </source>
</evidence>
<dbReference type="CDD" id="cd01949">
    <property type="entry name" value="GGDEF"/>
    <property type="match status" value="1"/>
</dbReference>
<feature type="transmembrane region" description="Helical" evidence="3">
    <location>
        <begin position="106"/>
        <end position="125"/>
    </location>
</feature>
<feature type="transmembrane region" description="Helical" evidence="3">
    <location>
        <begin position="130"/>
        <end position="149"/>
    </location>
</feature>
<feature type="transmembrane region" description="Helical" evidence="3">
    <location>
        <begin position="79"/>
        <end position="100"/>
    </location>
</feature>
<dbReference type="SUPFAM" id="SSF55073">
    <property type="entry name" value="Nucleotide cyclase"/>
    <property type="match status" value="1"/>
</dbReference>
<dbReference type="EMBL" id="CP047650">
    <property type="protein sequence ID" value="QHI97754.1"/>
    <property type="molecule type" value="Genomic_DNA"/>
</dbReference>
<keyword evidence="3" id="KW-1133">Transmembrane helix</keyword>
<dbReference type="PROSITE" id="PS50887">
    <property type="entry name" value="GGDEF"/>
    <property type="match status" value="1"/>
</dbReference>
<dbReference type="AlphaFoldDB" id="A0A857J1G3"/>
<evidence type="ECO:0000256" key="3">
    <source>
        <dbReference type="SAM" id="Phobius"/>
    </source>
</evidence>
<reference evidence="5 6" key="1">
    <citation type="submission" date="2020-01" db="EMBL/GenBank/DDBJ databases">
        <title>Genome sequencing of strain KACC 21265.</title>
        <authorList>
            <person name="Heo J."/>
            <person name="Kim S.-J."/>
            <person name="Kim J.-S."/>
            <person name="Hong S.-B."/>
            <person name="Kwon S.-W."/>
        </authorList>
    </citation>
    <scope>NUCLEOTIDE SEQUENCE [LARGE SCALE GENOMIC DNA]</scope>
    <source>
        <strain evidence="5 6">KACC 21265</strain>
    </source>
</reference>
<feature type="transmembrane region" description="Helical" evidence="3">
    <location>
        <begin position="25"/>
        <end position="48"/>
    </location>
</feature>
<comment type="catalytic activity">
    <reaction evidence="2">
        <text>2 GTP = 3',3'-c-di-GMP + 2 diphosphate</text>
        <dbReference type="Rhea" id="RHEA:24898"/>
        <dbReference type="ChEBI" id="CHEBI:33019"/>
        <dbReference type="ChEBI" id="CHEBI:37565"/>
        <dbReference type="ChEBI" id="CHEBI:58805"/>
        <dbReference type="EC" id="2.7.7.65"/>
    </reaction>
</comment>